<dbReference type="InterPro" id="IPR018303">
    <property type="entry name" value="ATPase_P-typ_P_site"/>
</dbReference>
<dbReference type="CDD" id="cd02073">
    <property type="entry name" value="P-type_ATPase_APLT_Dnf-like"/>
    <property type="match status" value="1"/>
</dbReference>
<dbReference type="InterPro" id="IPR001757">
    <property type="entry name" value="P_typ_ATPase"/>
</dbReference>
<feature type="binding site" evidence="16">
    <location>
        <position position="850"/>
    </location>
    <ligand>
        <name>ATP</name>
        <dbReference type="ChEBI" id="CHEBI:30616"/>
    </ligand>
</feature>
<accession>A0A1X2H1Y0</accession>
<dbReference type="InterPro" id="IPR023214">
    <property type="entry name" value="HAD_sf"/>
</dbReference>
<dbReference type="FunFam" id="3.40.1110.10:FF:000087">
    <property type="entry name" value="Phospholipid-transporting ATPase"/>
    <property type="match status" value="1"/>
</dbReference>
<dbReference type="PANTHER" id="PTHR24092:SF180">
    <property type="entry name" value="PHOSPHOLIPID-TRANSPORTING ATPASE DNF1-RELATED"/>
    <property type="match status" value="1"/>
</dbReference>
<dbReference type="OrthoDB" id="377733at2759"/>
<feature type="transmembrane region" description="Helical" evidence="18">
    <location>
        <begin position="463"/>
        <end position="489"/>
    </location>
</feature>
<dbReference type="GO" id="GO:0045332">
    <property type="term" value="P:phospholipid translocation"/>
    <property type="evidence" value="ECO:0007669"/>
    <property type="project" value="TreeGrafter"/>
</dbReference>
<dbReference type="InterPro" id="IPR032631">
    <property type="entry name" value="P-type_ATPase_N"/>
</dbReference>
<dbReference type="GO" id="GO:0016887">
    <property type="term" value="F:ATP hydrolysis activity"/>
    <property type="evidence" value="ECO:0007669"/>
    <property type="project" value="InterPro"/>
</dbReference>
<dbReference type="Gene3D" id="3.40.1110.10">
    <property type="entry name" value="Calcium-transporting ATPase, cytoplasmic domain N"/>
    <property type="match status" value="1"/>
</dbReference>
<dbReference type="GO" id="GO:0140326">
    <property type="term" value="F:ATPase-coupled intramembrane lipid transporter activity"/>
    <property type="evidence" value="ECO:0007669"/>
    <property type="project" value="UniProtKB-EC"/>
</dbReference>
<dbReference type="PANTHER" id="PTHR24092">
    <property type="entry name" value="PROBABLE PHOSPHOLIPID-TRANSPORTING ATPASE"/>
    <property type="match status" value="1"/>
</dbReference>
<evidence type="ECO:0000256" key="2">
    <source>
        <dbReference type="ARBA" id="ARBA00008109"/>
    </source>
</evidence>
<feature type="domain" description="P-type ATPase C-terminal" evidence="21">
    <location>
        <begin position="987"/>
        <end position="1231"/>
    </location>
</feature>
<dbReference type="InterPro" id="IPR036412">
    <property type="entry name" value="HAD-like_sf"/>
</dbReference>
<dbReference type="SFLD" id="SFLDG00002">
    <property type="entry name" value="C1.7:_P-type_atpase_like"/>
    <property type="match status" value="1"/>
</dbReference>
<gene>
    <name evidence="22" type="ORF">BCR43DRAFT_479794</name>
</gene>
<keyword evidence="12 18" id="KW-0472">Membrane</keyword>
<dbReference type="SUPFAM" id="SSF81653">
    <property type="entry name" value="Calcium ATPase, transduction domain A"/>
    <property type="match status" value="1"/>
</dbReference>
<evidence type="ECO:0000256" key="6">
    <source>
        <dbReference type="ARBA" id="ARBA00022723"/>
    </source>
</evidence>
<name>A0A1X2H1Y0_SYNRA</name>
<organism evidence="22 23">
    <name type="scientific">Syncephalastrum racemosum</name>
    <name type="common">Filamentous fungus</name>
    <dbReference type="NCBI Taxonomy" id="13706"/>
    <lineage>
        <taxon>Eukaryota</taxon>
        <taxon>Fungi</taxon>
        <taxon>Fungi incertae sedis</taxon>
        <taxon>Mucoromycota</taxon>
        <taxon>Mucoromycotina</taxon>
        <taxon>Mucoromycetes</taxon>
        <taxon>Mucorales</taxon>
        <taxon>Syncephalastraceae</taxon>
        <taxon>Syncephalastrum</taxon>
    </lineage>
</organism>
<keyword evidence="5 18" id="KW-0812">Transmembrane</keyword>
<dbReference type="Gene3D" id="2.70.150.10">
    <property type="entry name" value="Calcium-transporting ATPase, cytoplasmic transduction domain A"/>
    <property type="match status" value="1"/>
</dbReference>
<feature type="transmembrane region" description="Helical" evidence="18">
    <location>
        <begin position="1050"/>
        <end position="1070"/>
    </location>
</feature>
<feature type="transmembrane region" description="Helical" evidence="18">
    <location>
        <begin position="1161"/>
        <end position="1187"/>
    </location>
</feature>
<feature type="region of interest" description="Disordered" evidence="19">
    <location>
        <begin position="608"/>
        <end position="628"/>
    </location>
</feature>
<feature type="transmembrane region" description="Helical" evidence="18">
    <location>
        <begin position="1021"/>
        <end position="1038"/>
    </location>
</feature>
<feature type="transmembrane region" description="Helical" evidence="18">
    <location>
        <begin position="422"/>
        <end position="443"/>
    </location>
</feature>
<dbReference type="InterPro" id="IPR006539">
    <property type="entry name" value="P-type_ATPase_IV"/>
</dbReference>
<dbReference type="GO" id="GO:0000287">
    <property type="term" value="F:magnesium ion binding"/>
    <property type="evidence" value="ECO:0007669"/>
    <property type="project" value="UniProtKB-UniRule"/>
</dbReference>
<feature type="binding site" evidence="16">
    <location>
        <position position="852"/>
    </location>
    <ligand>
        <name>ATP</name>
        <dbReference type="ChEBI" id="CHEBI:30616"/>
    </ligand>
</feature>
<evidence type="ECO:0000313" key="23">
    <source>
        <dbReference type="Proteomes" id="UP000242180"/>
    </source>
</evidence>
<feature type="binding site" evidence="16">
    <location>
        <position position="736"/>
    </location>
    <ligand>
        <name>ATP</name>
        <dbReference type="ChEBI" id="CHEBI:30616"/>
    </ligand>
</feature>
<feature type="binding site" evidence="16">
    <location>
        <position position="963"/>
    </location>
    <ligand>
        <name>ATP</name>
        <dbReference type="ChEBI" id="CHEBI:30616"/>
    </ligand>
</feature>
<dbReference type="FunFam" id="3.40.50.1000:FF:000014">
    <property type="entry name" value="Phospholipid-transporting ATPase"/>
    <property type="match status" value="1"/>
</dbReference>
<feature type="binding site" evidence="16">
    <location>
        <position position="670"/>
    </location>
    <ligand>
        <name>ATP</name>
        <dbReference type="ChEBI" id="CHEBI:30616"/>
    </ligand>
</feature>
<feature type="binding site" evidence="16">
    <location>
        <position position="940"/>
    </location>
    <ligand>
        <name>ATP</name>
        <dbReference type="ChEBI" id="CHEBI:30616"/>
    </ligand>
</feature>
<evidence type="ECO:0000313" key="22">
    <source>
        <dbReference type="EMBL" id="ORY91437.1"/>
    </source>
</evidence>
<feature type="compositionally biased region" description="Polar residues" evidence="19">
    <location>
        <begin position="38"/>
        <end position="56"/>
    </location>
</feature>
<dbReference type="PRINTS" id="PR00119">
    <property type="entry name" value="CATATPASE"/>
</dbReference>
<evidence type="ECO:0000256" key="17">
    <source>
        <dbReference type="PIRSR" id="PIRSR606539-3"/>
    </source>
</evidence>
<keyword evidence="23" id="KW-1185">Reference proteome</keyword>
<evidence type="ECO:0000256" key="11">
    <source>
        <dbReference type="ARBA" id="ARBA00022989"/>
    </source>
</evidence>
<dbReference type="EC" id="7.6.2.1" evidence="18"/>
<feature type="binding site" evidence="17">
    <location>
        <position position="960"/>
    </location>
    <ligand>
        <name>Mg(2+)</name>
        <dbReference type="ChEBI" id="CHEBI:18420"/>
    </ligand>
</feature>
<evidence type="ECO:0000256" key="4">
    <source>
        <dbReference type="ARBA" id="ARBA00022553"/>
    </source>
</evidence>
<evidence type="ECO:0000256" key="18">
    <source>
        <dbReference type="RuleBase" id="RU362033"/>
    </source>
</evidence>
<dbReference type="SUPFAM" id="SSF81665">
    <property type="entry name" value="Calcium ATPase, transmembrane domain M"/>
    <property type="match status" value="1"/>
</dbReference>
<evidence type="ECO:0000256" key="3">
    <source>
        <dbReference type="ARBA" id="ARBA00022448"/>
    </source>
</evidence>
<keyword evidence="8 16" id="KW-0067">ATP-binding</keyword>
<dbReference type="InterPro" id="IPR044492">
    <property type="entry name" value="P_typ_ATPase_HD_dom"/>
</dbReference>
<dbReference type="SFLD" id="SFLDF00027">
    <property type="entry name" value="p-type_atpase"/>
    <property type="match status" value="1"/>
</dbReference>
<evidence type="ECO:0000256" key="10">
    <source>
        <dbReference type="ARBA" id="ARBA00022967"/>
    </source>
</evidence>
<dbReference type="InterPro" id="IPR023299">
    <property type="entry name" value="ATPase_P-typ_cyto_dom_N"/>
</dbReference>
<dbReference type="InterPro" id="IPR008250">
    <property type="entry name" value="ATPase_P-typ_transduc_dom_A_sf"/>
</dbReference>
<feature type="binding site" evidence="17">
    <location>
        <position position="539"/>
    </location>
    <ligand>
        <name>Mg(2+)</name>
        <dbReference type="ChEBI" id="CHEBI:18420"/>
    </ligand>
</feature>
<feature type="transmembrane region" description="Helical" evidence="18">
    <location>
        <begin position="1100"/>
        <end position="1122"/>
    </location>
</feature>
<evidence type="ECO:0000259" key="20">
    <source>
        <dbReference type="Pfam" id="PF16209"/>
    </source>
</evidence>
<feature type="domain" description="P-type ATPase N-terminal" evidence="20">
    <location>
        <begin position="118"/>
        <end position="171"/>
    </location>
</feature>
<dbReference type="Pfam" id="PF16212">
    <property type="entry name" value="PhoLip_ATPase_C"/>
    <property type="match status" value="1"/>
</dbReference>
<feature type="compositionally biased region" description="Low complexity" evidence="19">
    <location>
        <begin position="57"/>
        <end position="71"/>
    </location>
</feature>
<dbReference type="STRING" id="13706.A0A1X2H1Y0"/>
<evidence type="ECO:0000256" key="15">
    <source>
        <dbReference type="PIRSR" id="PIRSR606539-1"/>
    </source>
</evidence>
<dbReference type="Pfam" id="PF13246">
    <property type="entry name" value="Cation_ATPase"/>
    <property type="match status" value="1"/>
</dbReference>
<feature type="transmembrane region" description="Helical" evidence="18">
    <location>
        <begin position="1199"/>
        <end position="1218"/>
    </location>
</feature>
<evidence type="ECO:0000256" key="19">
    <source>
        <dbReference type="SAM" id="MobiDB-lite"/>
    </source>
</evidence>
<feature type="active site" description="4-aspartylphosphate intermediate" evidence="15">
    <location>
        <position position="537"/>
    </location>
</feature>
<reference evidence="22 23" key="1">
    <citation type="submission" date="2016-07" db="EMBL/GenBank/DDBJ databases">
        <title>Pervasive Adenine N6-methylation of Active Genes in Fungi.</title>
        <authorList>
            <consortium name="DOE Joint Genome Institute"/>
            <person name="Mondo S.J."/>
            <person name="Dannebaum R.O."/>
            <person name="Kuo R.C."/>
            <person name="Labutti K."/>
            <person name="Haridas S."/>
            <person name="Kuo A."/>
            <person name="Salamov A."/>
            <person name="Ahrendt S.R."/>
            <person name="Lipzen A."/>
            <person name="Sullivan W."/>
            <person name="Andreopoulos W.B."/>
            <person name="Clum A."/>
            <person name="Lindquist E."/>
            <person name="Daum C."/>
            <person name="Ramamoorthy G.K."/>
            <person name="Gryganskyi A."/>
            <person name="Culley D."/>
            <person name="Magnuson J.K."/>
            <person name="James T.Y."/>
            <person name="O'Malley M.A."/>
            <person name="Stajich J.E."/>
            <person name="Spatafora J.W."/>
            <person name="Visel A."/>
            <person name="Grigoriev I.V."/>
        </authorList>
    </citation>
    <scope>NUCLEOTIDE SEQUENCE [LARGE SCALE GENOMIC DNA]</scope>
    <source>
        <strain evidence="22 23">NRRL 2496</strain>
    </source>
</reference>
<evidence type="ECO:0000256" key="12">
    <source>
        <dbReference type="ARBA" id="ARBA00023136"/>
    </source>
</evidence>
<comment type="catalytic activity">
    <reaction evidence="13 18">
        <text>ATP + H2O + phospholipidSide 1 = ADP + phosphate + phospholipidSide 2.</text>
        <dbReference type="EC" id="7.6.2.1"/>
    </reaction>
</comment>
<evidence type="ECO:0000256" key="7">
    <source>
        <dbReference type="ARBA" id="ARBA00022741"/>
    </source>
</evidence>
<dbReference type="SUPFAM" id="SSF56784">
    <property type="entry name" value="HAD-like"/>
    <property type="match status" value="1"/>
</dbReference>
<feature type="binding site" evidence="16">
    <location>
        <position position="538"/>
    </location>
    <ligand>
        <name>ATP</name>
        <dbReference type="ChEBI" id="CHEBI:30616"/>
    </ligand>
</feature>
<dbReference type="GO" id="GO:0005886">
    <property type="term" value="C:plasma membrane"/>
    <property type="evidence" value="ECO:0007669"/>
    <property type="project" value="TreeGrafter"/>
</dbReference>
<dbReference type="AlphaFoldDB" id="A0A1X2H1Y0"/>
<keyword evidence="11 18" id="KW-1133">Transmembrane helix</keyword>
<dbReference type="EMBL" id="MCGN01000011">
    <property type="protein sequence ID" value="ORY91437.1"/>
    <property type="molecule type" value="Genomic_DNA"/>
</dbReference>
<evidence type="ECO:0000256" key="8">
    <source>
        <dbReference type="ARBA" id="ARBA00022840"/>
    </source>
</evidence>
<dbReference type="Gene3D" id="3.40.50.1000">
    <property type="entry name" value="HAD superfamily/HAD-like"/>
    <property type="match status" value="1"/>
</dbReference>
<feature type="binding site" evidence="16">
    <location>
        <position position="770"/>
    </location>
    <ligand>
        <name>ATP</name>
        <dbReference type="ChEBI" id="CHEBI:30616"/>
    </ligand>
</feature>
<evidence type="ECO:0000256" key="1">
    <source>
        <dbReference type="ARBA" id="ARBA00004127"/>
    </source>
</evidence>
<comment type="caution">
    <text evidence="22">The sequence shown here is derived from an EMBL/GenBank/DDBJ whole genome shotgun (WGS) entry which is preliminary data.</text>
</comment>
<feature type="compositionally biased region" description="Basic and acidic residues" evidence="19">
    <location>
        <begin position="608"/>
        <end position="624"/>
    </location>
</feature>
<dbReference type="Pfam" id="PF16209">
    <property type="entry name" value="PhoLip_ATPase_N"/>
    <property type="match status" value="1"/>
</dbReference>
<comment type="cofactor">
    <cofactor evidence="17">
        <name>Mg(2+)</name>
        <dbReference type="ChEBI" id="CHEBI:18420"/>
    </cofactor>
</comment>
<feature type="region of interest" description="Disordered" evidence="19">
    <location>
        <begin position="38"/>
        <end position="71"/>
    </location>
</feature>
<dbReference type="InterPro" id="IPR032630">
    <property type="entry name" value="P_typ_ATPase_c"/>
</dbReference>
<keyword evidence="3" id="KW-0813">Transport</keyword>
<feature type="binding site" evidence="17">
    <location>
        <position position="964"/>
    </location>
    <ligand>
        <name>Mg(2+)</name>
        <dbReference type="ChEBI" id="CHEBI:18420"/>
    </ligand>
</feature>
<proteinExistence type="inferred from homology"/>
<keyword evidence="10 18" id="KW-1278">Translocase</keyword>
<feature type="binding site" evidence="16">
    <location>
        <position position="537"/>
    </location>
    <ligand>
        <name>ATP</name>
        <dbReference type="ChEBI" id="CHEBI:30616"/>
    </ligand>
</feature>
<dbReference type="OMA" id="GFNTYYW"/>
<dbReference type="GO" id="GO:0005524">
    <property type="term" value="F:ATP binding"/>
    <property type="evidence" value="ECO:0007669"/>
    <property type="project" value="UniProtKB-UniRule"/>
</dbReference>
<dbReference type="InterPro" id="IPR023298">
    <property type="entry name" value="ATPase_P-typ_TM_dom_sf"/>
</dbReference>
<dbReference type="NCBIfam" id="TIGR01652">
    <property type="entry name" value="ATPase-Plipid"/>
    <property type="match status" value="1"/>
</dbReference>
<evidence type="ECO:0000256" key="5">
    <source>
        <dbReference type="ARBA" id="ARBA00022692"/>
    </source>
</evidence>
<evidence type="ECO:0000256" key="14">
    <source>
        <dbReference type="ARBA" id="ARBA00049128"/>
    </source>
</evidence>
<feature type="transmembrane region" description="Helical" evidence="18">
    <location>
        <begin position="149"/>
        <end position="166"/>
    </location>
</feature>
<feature type="region of interest" description="Disordered" evidence="19">
    <location>
        <begin position="563"/>
        <end position="589"/>
    </location>
</feature>
<feature type="compositionally biased region" description="Basic and acidic residues" evidence="19">
    <location>
        <begin position="569"/>
        <end position="584"/>
    </location>
</feature>
<dbReference type="SUPFAM" id="SSF81660">
    <property type="entry name" value="Metal cation-transporting ATPase, ATP-binding domain N"/>
    <property type="match status" value="1"/>
</dbReference>
<dbReference type="GO" id="GO:0012505">
    <property type="term" value="C:endomembrane system"/>
    <property type="evidence" value="ECO:0007669"/>
    <property type="project" value="UniProtKB-SubCell"/>
</dbReference>
<comment type="subcellular location">
    <subcellularLocation>
        <location evidence="1">Endomembrane system</location>
        <topology evidence="1">Multi-pass membrane protein</topology>
    </subcellularLocation>
    <subcellularLocation>
        <location evidence="18">Membrane</location>
        <topology evidence="18">Multi-pass membrane protein</topology>
    </subcellularLocation>
</comment>
<dbReference type="PROSITE" id="PS00154">
    <property type="entry name" value="ATPASE_E1_E2"/>
    <property type="match status" value="1"/>
</dbReference>
<dbReference type="SFLD" id="SFLDS00003">
    <property type="entry name" value="Haloacid_Dehalogenase"/>
    <property type="match status" value="1"/>
</dbReference>
<dbReference type="Proteomes" id="UP000242180">
    <property type="component" value="Unassembled WGS sequence"/>
</dbReference>
<comment type="catalytic activity">
    <reaction evidence="14">
        <text>a 1,2-diacyl-sn-glycero-3-phosphoethanolamine(out) + ATP + H2O = a 1,2-diacyl-sn-glycero-3-phosphoethanolamine(in) + ADP + phosphate + H(+)</text>
        <dbReference type="Rhea" id="RHEA:66132"/>
        <dbReference type="ChEBI" id="CHEBI:15377"/>
        <dbReference type="ChEBI" id="CHEBI:15378"/>
        <dbReference type="ChEBI" id="CHEBI:30616"/>
        <dbReference type="ChEBI" id="CHEBI:43474"/>
        <dbReference type="ChEBI" id="CHEBI:64612"/>
        <dbReference type="ChEBI" id="CHEBI:456216"/>
    </reaction>
    <physiologicalReaction direction="left-to-right" evidence="14">
        <dbReference type="Rhea" id="RHEA:66133"/>
    </physiologicalReaction>
</comment>
<sequence length="1280" mass="144811">MKSFRSWRSRKTLDHSLDATLPARKDDTYEEIVMRSGMSSSTSLAAPPTHATSLPHSSTHTSQTATTTTSTTTTTTAAAFTSAANATNVKLRRMNGGSRRVFVNLPLPKYELRKNGKPKNEFVSNKVRTSRYTVWSFAPKNLFEQFRRAANMYFLAMAILQLIPYFGVDSPALTLLPICVVVAITAIKDGFEDYQRHKVDARYNGNVSYTLIGYQNTNYAPDAELPSSLSRPLWKRLTQKKDNTPAESNQQEQQRGVFGRSFSMDVRVGDFIFLRNGDSCPADALLLSSSDPSGLCFVETKDLDGETNLKPRHGIDDLSHVQSGVECLDDVRLYVEAGPPTPDLYSFEGTVVLVDKNDDGKLIERKKIPIDIDNLVLRGHVVRNTQWAIALVLYTGTESKIIQNSGETPSKRSRIEKDMNRHVIISFIVLFILCLVCAIMAGFQKAQDDNDAGGSLYSRQTESPAFVGFTNFWSALIIFNSIIPISLYVSIEFVKTFQAYFIWSDLDMYDEATDATCVPKSWNLSDDLGQVEYLFSDKTGTLTRNIMEFRECTIGGKRYGNNGFAPETEGARGARLRREKEEQQKSAVFEEDNMSARANLLLPTMDEQQRANNDEDSHDSDHTSDAMAESNTDRIREFFLLLSLCHTVVVDKLDKDGKTQIVYKAESPDEAALVSAAKNAGFTFLSRQNKDLLVDVLGTEYTFELLNVLEFNSTRKRMSVIVRRPQPWNDIVLYCKGADNVIMERLAPSQEAVIRQTQHDIDQYSNDGLRTLMLGYRTLDPETYEKWNAELEAASTAADNRVAKMEAVQDTIEHDLHLLGATGIEDKLQEGVPQCIEDLRHAGIKVWVLTGDKLETAINIGYASNLLDNGMHLWTLKGSGANVNEVTQDIASRPEETHALIIEGSALTHLFDTPELKRSLLQLALMCKSVVCCRVSPLQKALVVEMVRQGQDVVTLAIGDGANDVSMIQAANIGVGITGQEGVQASMAADYAIAQFRFLQKLLLVQGHWNYHRISEMILNFFYKNTMWVLPSLWYQIYSRFSGNLFYDYSFLQLYNVIFTVAPVVVLGASDQDITASYLRRYPQVYQVGIDHKLYTQRRFWLYFSDAIWQSLVVFYAFYFLYDNNDPNPNGHPASMLQFSSAVAITAIVAANLVPGFNTYYWTWFQFFFISLELLVTFLFTLIYGLFPSVDIYGMGNMLFGGGSFWLTFLLAVTVALMPRYLVSFVRQWWFADVMHTVRHIENYEKRQRRKKRRQENKVDEGIVADTQEKEHRWWRGSLF</sequence>
<feature type="transmembrane region" description="Helical" evidence="18">
    <location>
        <begin position="172"/>
        <end position="191"/>
    </location>
</feature>
<feature type="binding site" evidence="16">
    <location>
        <position position="964"/>
    </location>
    <ligand>
        <name>ATP</name>
        <dbReference type="ChEBI" id="CHEBI:30616"/>
    </ligand>
</feature>
<feature type="binding site" evidence="16">
    <location>
        <position position="539"/>
    </location>
    <ligand>
        <name>ATP</name>
        <dbReference type="ChEBI" id="CHEBI:30616"/>
    </ligand>
</feature>
<feature type="binding site" evidence="17">
    <location>
        <position position="537"/>
    </location>
    <ligand>
        <name>Mg(2+)</name>
        <dbReference type="ChEBI" id="CHEBI:18420"/>
    </ligand>
</feature>
<comment type="similarity">
    <text evidence="2 18">Belongs to the cation transport ATPase (P-type) (TC 3.A.3) family. Type IV subfamily.</text>
</comment>
<feature type="binding site" evidence="16">
    <location>
        <position position="851"/>
    </location>
    <ligand>
        <name>ATP</name>
        <dbReference type="ChEBI" id="CHEBI:30616"/>
    </ligand>
</feature>
<evidence type="ECO:0000256" key="13">
    <source>
        <dbReference type="ARBA" id="ARBA00034036"/>
    </source>
</evidence>
<evidence type="ECO:0000259" key="21">
    <source>
        <dbReference type="Pfam" id="PF16212"/>
    </source>
</evidence>
<protein>
    <recommendedName>
        <fullName evidence="18">Phospholipid-transporting ATPase</fullName>
        <ecNumber evidence="18">7.6.2.1</ecNumber>
    </recommendedName>
</protein>
<feature type="binding site" evidence="16">
    <location>
        <position position="934"/>
    </location>
    <ligand>
        <name>ATP</name>
        <dbReference type="ChEBI" id="CHEBI:30616"/>
    </ligand>
</feature>
<keyword evidence="6 17" id="KW-0479">Metal-binding</keyword>
<keyword evidence="7 16" id="KW-0547">Nucleotide-binding</keyword>
<dbReference type="NCBIfam" id="TIGR01494">
    <property type="entry name" value="ATPase_P-type"/>
    <property type="match status" value="1"/>
</dbReference>
<evidence type="ECO:0000256" key="16">
    <source>
        <dbReference type="PIRSR" id="PIRSR606539-2"/>
    </source>
</evidence>
<dbReference type="InParanoid" id="A0A1X2H1Y0"/>
<evidence type="ECO:0000256" key="9">
    <source>
        <dbReference type="ARBA" id="ARBA00022842"/>
    </source>
</evidence>
<keyword evidence="9 17" id="KW-0460">Magnesium</keyword>
<feature type="binding site" evidence="16">
    <location>
        <position position="711"/>
    </location>
    <ligand>
        <name>ATP</name>
        <dbReference type="ChEBI" id="CHEBI:30616"/>
    </ligand>
</feature>
<keyword evidence="4" id="KW-0597">Phosphoprotein</keyword>
<feature type="transmembrane region" description="Helical" evidence="18">
    <location>
        <begin position="1134"/>
        <end position="1154"/>
    </location>
</feature>